<gene>
    <name evidence="1" type="ORF">LARSCL_LOCUS20583</name>
</gene>
<evidence type="ECO:0000313" key="2">
    <source>
        <dbReference type="Proteomes" id="UP001497382"/>
    </source>
</evidence>
<sequence length="101" mass="11795">MSTRGVTVRHRNLGKWVRMNCKQKEIELRCHGNVSVCKHHFRKDDVLRVTGHFDDENSTPIPQVKRRCYSNIPIRKISTFITANYNSILRIPYKEAQEIGG</sequence>
<evidence type="ECO:0008006" key="3">
    <source>
        <dbReference type="Google" id="ProtNLM"/>
    </source>
</evidence>
<keyword evidence="2" id="KW-1185">Reference proteome</keyword>
<comment type="caution">
    <text evidence="1">The sequence shown here is derived from an EMBL/GenBank/DDBJ whole genome shotgun (WGS) entry which is preliminary data.</text>
</comment>
<name>A0AAV2BNP9_9ARAC</name>
<reference evidence="1 2" key="1">
    <citation type="submission" date="2024-04" db="EMBL/GenBank/DDBJ databases">
        <authorList>
            <person name="Rising A."/>
            <person name="Reimegard J."/>
            <person name="Sonavane S."/>
            <person name="Akerstrom W."/>
            <person name="Nylinder S."/>
            <person name="Hedman E."/>
            <person name="Kallberg Y."/>
        </authorList>
    </citation>
    <scope>NUCLEOTIDE SEQUENCE [LARGE SCALE GENOMIC DNA]</scope>
</reference>
<dbReference type="EMBL" id="CAXIEN010000445">
    <property type="protein sequence ID" value="CAL1297910.1"/>
    <property type="molecule type" value="Genomic_DNA"/>
</dbReference>
<dbReference type="Proteomes" id="UP001497382">
    <property type="component" value="Unassembled WGS sequence"/>
</dbReference>
<dbReference type="AlphaFoldDB" id="A0AAV2BNP9"/>
<protein>
    <recommendedName>
        <fullName evidence="3">THAP-type domain-containing protein</fullName>
    </recommendedName>
</protein>
<proteinExistence type="predicted"/>
<organism evidence="1 2">
    <name type="scientific">Larinioides sclopetarius</name>
    <dbReference type="NCBI Taxonomy" id="280406"/>
    <lineage>
        <taxon>Eukaryota</taxon>
        <taxon>Metazoa</taxon>
        <taxon>Ecdysozoa</taxon>
        <taxon>Arthropoda</taxon>
        <taxon>Chelicerata</taxon>
        <taxon>Arachnida</taxon>
        <taxon>Araneae</taxon>
        <taxon>Araneomorphae</taxon>
        <taxon>Entelegynae</taxon>
        <taxon>Araneoidea</taxon>
        <taxon>Araneidae</taxon>
        <taxon>Larinioides</taxon>
    </lineage>
</organism>
<evidence type="ECO:0000313" key="1">
    <source>
        <dbReference type="EMBL" id="CAL1297910.1"/>
    </source>
</evidence>
<accession>A0AAV2BNP9</accession>